<keyword evidence="4" id="KW-1185">Reference proteome</keyword>
<sequence>MCHFLPDELPKQQPDARAHPDRNHASTLERLIAVGWTFTQTKVYSANSSGQRTRYRLSRGGNRQANNALYRIVVLRMRHREPRTMAYFTGRRAEGLTDRDIIRCLKRHVANEIYAALLNPSTDAPVGHQLRIDRQHAGIPITVLAATLGVPYQRLRRLEIGTRADPELEHRATLALVQITPRLTA</sequence>
<organism evidence="3 4">
    <name type="scientific">Subtercola frigoramans</name>
    <dbReference type="NCBI Taxonomy" id="120298"/>
    <lineage>
        <taxon>Bacteria</taxon>
        <taxon>Bacillati</taxon>
        <taxon>Actinomycetota</taxon>
        <taxon>Actinomycetes</taxon>
        <taxon>Micrococcales</taxon>
        <taxon>Microbacteriaceae</taxon>
        <taxon>Subtercola</taxon>
    </lineage>
</organism>
<dbReference type="GO" id="GO:0003677">
    <property type="term" value="F:DNA binding"/>
    <property type="evidence" value="ECO:0007669"/>
    <property type="project" value="UniProtKB-KW"/>
</dbReference>
<dbReference type="InterPro" id="IPR003346">
    <property type="entry name" value="Transposase_20"/>
</dbReference>
<reference evidence="3 4" key="1">
    <citation type="submission" date="2021-01" db="EMBL/GenBank/DDBJ databases">
        <title>Sequencing the genomes of 1000 actinobacteria strains.</title>
        <authorList>
            <person name="Klenk H.-P."/>
        </authorList>
    </citation>
    <scope>NUCLEOTIDE SEQUENCE [LARGE SCALE GENOMIC DNA]</scope>
    <source>
        <strain evidence="3 4">DSM 13057</strain>
    </source>
</reference>
<dbReference type="Proteomes" id="UP000776164">
    <property type="component" value="Unassembled WGS sequence"/>
</dbReference>
<dbReference type="RefSeq" id="WP_205110906.1">
    <property type="nucleotide sequence ID" value="NZ_BAAAHT010000001.1"/>
</dbReference>
<evidence type="ECO:0000313" key="4">
    <source>
        <dbReference type="Proteomes" id="UP000776164"/>
    </source>
</evidence>
<feature type="domain" description="Transposase IS116/IS110/IS902 C-terminal" evidence="2">
    <location>
        <begin position="46"/>
        <end position="88"/>
    </location>
</feature>
<gene>
    <name evidence="3" type="ORF">JOE66_003064</name>
</gene>
<proteinExistence type="predicted"/>
<evidence type="ECO:0000259" key="2">
    <source>
        <dbReference type="Pfam" id="PF02371"/>
    </source>
</evidence>
<evidence type="ECO:0000256" key="1">
    <source>
        <dbReference type="SAM" id="MobiDB-lite"/>
    </source>
</evidence>
<evidence type="ECO:0000313" key="3">
    <source>
        <dbReference type="EMBL" id="MBM7473430.1"/>
    </source>
</evidence>
<comment type="caution">
    <text evidence="3">The sequence shown here is derived from an EMBL/GenBank/DDBJ whole genome shotgun (WGS) entry which is preliminary data.</text>
</comment>
<keyword evidence="3" id="KW-0238">DNA-binding</keyword>
<protein>
    <submittedName>
        <fullName evidence="3">DNA-binding transcriptional regulator YiaG</fullName>
    </submittedName>
</protein>
<dbReference type="Pfam" id="PF02371">
    <property type="entry name" value="Transposase_20"/>
    <property type="match status" value="1"/>
</dbReference>
<accession>A0ABS2L8K3</accession>
<feature type="region of interest" description="Disordered" evidence="1">
    <location>
        <begin position="1"/>
        <end position="23"/>
    </location>
</feature>
<dbReference type="EMBL" id="JAFBBU010000001">
    <property type="protein sequence ID" value="MBM7473430.1"/>
    <property type="molecule type" value="Genomic_DNA"/>
</dbReference>
<name>A0ABS2L8K3_9MICO</name>